<proteinExistence type="predicted"/>
<dbReference type="GO" id="GO:0007059">
    <property type="term" value="P:chromosome segregation"/>
    <property type="evidence" value="ECO:0007669"/>
    <property type="project" value="TreeGrafter"/>
</dbReference>
<organism evidence="9 10">
    <name type="scientific">Meloidogyne hapla</name>
    <name type="common">Root-knot nematode worm</name>
    <dbReference type="NCBI Taxonomy" id="6305"/>
    <lineage>
        <taxon>Eukaryota</taxon>
        <taxon>Metazoa</taxon>
        <taxon>Ecdysozoa</taxon>
        <taxon>Nematoda</taxon>
        <taxon>Chromadorea</taxon>
        <taxon>Rhabditida</taxon>
        <taxon>Tylenchina</taxon>
        <taxon>Tylenchomorpha</taxon>
        <taxon>Tylenchoidea</taxon>
        <taxon>Meloidogynidae</taxon>
        <taxon>Meloidogyninae</taxon>
        <taxon>Meloidogyne</taxon>
    </lineage>
</organism>
<evidence type="ECO:0000313" key="9">
    <source>
        <dbReference type="Proteomes" id="UP000095281"/>
    </source>
</evidence>
<dbReference type="GO" id="GO:0005524">
    <property type="term" value="F:ATP binding"/>
    <property type="evidence" value="ECO:0007669"/>
    <property type="project" value="UniProtKB-UniRule"/>
</dbReference>
<dbReference type="GO" id="GO:0005634">
    <property type="term" value="C:nucleus"/>
    <property type="evidence" value="ECO:0007669"/>
    <property type="project" value="TreeGrafter"/>
</dbReference>
<dbReference type="Proteomes" id="UP000095281">
    <property type="component" value="Unplaced"/>
</dbReference>
<keyword evidence="4" id="KW-0418">Kinase</keyword>
<feature type="domain" description="Protein kinase" evidence="8">
    <location>
        <begin position="140"/>
        <end position="300"/>
    </location>
</feature>
<dbReference type="InterPro" id="IPR011009">
    <property type="entry name" value="Kinase-like_dom_sf"/>
</dbReference>
<dbReference type="GO" id="GO:0004674">
    <property type="term" value="F:protein serine/threonine kinase activity"/>
    <property type="evidence" value="ECO:0007669"/>
    <property type="project" value="UniProtKB-KW"/>
</dbReference>
<keyword evidence="3 6" id="KW-0547">Nucleotide-binding</keyword>
<dbReference type="PANTHER" id="PTHR22974:SF21">
    <property type="entry name" value="DUAL SPECIFICITY PROTEIN KINASE TTK"/>
    <property type="match status" value="1"/>
</dbReference>
<dbReference type="Pfam" id="PF00069">
    <property type="entry name" value="Pkinase"/>
    <property type="match status" value="1"/>
</dbReference>
<sequence length="300" mass="34026">MEQLKNFDMIDLCNKLRLRHNDFDAWLEEPGLLGKRTCKAFNGSLAGNCWGVESSRGSNTTRSELNNSQLGSDRGSAVGSGNAASDVGSERDVVSPHYETSASHGHTEKCPCREFNIEDFDKNETIIKNEHQKIELRVRKGEDNEIGKGGFGKIYHAIRGNGCVALKVYDLVDEEVRRQAVNEIEILKELKGKNGIIKYYGSEINKEHRKAFIVMELGAMNLHKYIKEIKNNGIEGDELDKETLKVVIEAARALEKFHNCKKVNSRWNDPSRVVVSWEILGYRIRHPIQKSDIRPFSIRI</sequence>
<protein>
    <submittedName>
        <fullName evidence="10">Protein kinase domain-containing protein</fullName>
    </submittedName>
</protein>
<evidence type="ECO:0000256" key="4">
    <source>
        <dbReference type="ARBA" id="ARBA00022777"/>
    </source>
</evidence>
<dbReference type="GO" id="GO:0000776">
    <property type="term" value="C:kinetochore"/>
    <property type="evidence" value="ECO:0007669"/>
    <property type="project" value="TreeGrafter"/>
</dbReference>
<evidence type="ECO:0000256" key="7">
    <source>
        <dbReference type="SAM" id="MobiDB-lite"/>
    </source>
</evidence>
<keyword evidence="1" id="KW-0723">Serine/threonine-protein kinase</keyword>
<evidence type="ECO:0000256" key="1">
    <source>
        <dbReference type="ARBA" id="ARBA00022527"/>
    </source>
</evidence>
<evidence type="ECO:0000256" key="2">
    <source>
        <dbReference type="ARBA" id="ARBA00022679"/>
    </source>
</evidence>
<dbReference type="PROSITE" id="PS00107">
    <property type="entry name" value="PROTEIN_KINASE_ATP"/>
    <property type="match status" value="1"/>
</dbReference>
<keyword evidence="2" id="KW-0808">Transferase</keyword>
<dbReference type="InterPro" id="IPR017441">
    <property type="entry name" value="Protein_kinase_ATP_BS"/>
</dbReference>
<feature type="region of interest" description="Disordered" evidence="7">
    <location>
        <begin position="56"/>
        <end position="107"/>
    </location>
</feature>
<dbReference type="SUPFAM" id="SSF56112">
    <property type="entry name" value="Protein kinase-like (PK-like)"/>
    <property type="match status" value="1"/>
</dbReference>
<keyword evidence="5 6" id="KW-0067">ATP-binding</keyword>
<dbReference type="Gene3D" id="1.10.510.10">
    <property type="entry name" value="Transferase(Phosphotransferase) domain 1"/>
    <property type="match status" value="1"/>
</dbReference>
<feature type="binding site" evidence="6">
    <location>
        <position position="167"/>
    </location>
    <ligand>
        <name>ATP</name>
        <dbReference type="ChEBI" id="CHEBI:30616"/>
    </ligand>
</feature>
<evidence type="ECO:0000313" key="10">
    <source>
        <dbReference type="WBParaSite" id="MhA1_Contig498.frz3.gene4"/>
    </source>
</evidence>
<dbReference type="InterPro" id="IPR000719">
    <property type="entry name" value="Prot_kinase_dom"/>
</dbReference>
<name>A0A1I8BSR7_MELHA</name>
<evidence type="ECO:0000259" key="8">
    <source>
        <dbReference type="PROSITE" id="PS50011"/>
    </source>
</evidence>
<dbReference type="GO" id="GO:0034501">
    <property type="term" value="P:protein localization to kinetochore"/>
    <property type="evidence" value="ECO:0007669"/>
    <property type="project" value="TreeGrafter"/>
</dbReference>
<dbReference type="GO" id="GO:0004712">
    <property type="term" value="F:protein serine/threonine/tyrosine kinase activity"/>
    <property type="evidence" value="ECO:0007669"/>
    <property type="project" value="TreeGrafter"/>
</dbReference>
<keyword evidence="9" id="KW-1185">Reference proteome</keyword>
<dbReference type="AlphaFoldDB" id="A0A1I8BSR7"/>
<dbReference type="PANTHER" id="PTHR22974">
    <property type="entry name" value="MIXED LINEAGE PROTEIN KINASE"/>
    <property type="match status" value="1"/>
</dbReference>
<evidence type="ECO:0000256" key="6">
    <source>
        <dbReference type="PROSITE-ProRule" id="PRU10141"/>
    </source>
</evidence>
<dbReference type="GO" id="GO:0033316">
    <property type="term" value="P:meiotic spindle assembly checkpoint signaling"/>
    <property type="evidence" value="ECO:0007669"/>
    <property type="project" value="TreeGrafter"/>
</dbReference>
<dbReference type="WBParaSite" id="MhA1_Contig498.frz3.gene4">
    <property type="protein sequence ID" value="MhA1_Contig498.frz3.gene4"/>
    <property type="gene ID" value="MhA1_Contig498.frz3.gene4"/>
</dbReference>
<dbReference type="GO" id="GO:0007094">
    <property type="term" value="P:mitotic spindle assembly checkpoint signaling"/>
    <property type="evidence" value="ECO:0007669"/>
    <property type="project" value="TreeGrafter"/>
</dbReference>
<evidence type="ECO:0000256" key="5">
    <source>
        <dbReference type="ARBA" id="ARBA00022840"/>
    </source>
</evidence>
<dbReference type="PROSITE" id="PS50011">
    <property type="entry name" value="PROTEIN_KINASE_DOM"/>
    <property type="match status" value="1"/>
</dbReference>
<accession>A0A1I8BSR7</accession>
<reference evidence="10" key="1">
    <citation type="submission" date="2016-11" db="UniProtKB">
        <authorList>
            <consortium name="WormBaseParasite"/>
        </authorList>
    </citation>
    <scope>IDENTIFICATION</scope>
</reference>
<feature type="compositionally biased region" description="Polar residues" evidence="7">
    <location>
        <begin position="56"/>
        <end position="71"/>
    </location>
</feature>
<evidence type="ECO:0000256" key="3">
    <source>
        <dbReference type="ARBA" id="ARBA00022741"/>
    </source>
</evidence>